<dbReference type="Proteomes" id="UP000315167">
    <property type="component" value="Unassembled WGS sequence"/>
</dbReference>
<dbReference type="RefSeq" id="WP_158635374.1">
    <property type="nucleotide sequence ID" value="NZ_VLKN01000008.1"/>
</dbReference>
<name>A0A562KX78_9GAMM</name>
<dbReference type="InterPro" id="IPR011008">
    <property type="entry name" value="Dimeric_a/b-barrel"/>
</dbReference>
<comment type="caution">
    <text evidence="3">The sequence shown here is derived from an EMBL/GenBank/DDBJ whole genome shotgun (WGS) entry which is preliminary data.</text>
</comment>
<protein>
    <recommendedName>
        <fullName evidence="2">YCII-related domain-containing protein</fullName>
    </recommendedName>
</protein>
<dbReference type="SUPFAM" id="SSF54909">
    <property type="entry name" value="Dimeric alpha+beta barrel"/>
    <property type="match status" value="1"/>
</dbReference>
<reference evidence="3 4" key="1">
    <citation type="journal article" date="2015" name="Stand. Genomic Sci.">
        <title>Genomic Encyclopedia of Bacterial and Archaeal Type Strains, Phase III: the genomes of soil and plant-associated and newly described type strains.</title>
        <authorList>
            <person name="Whitman W.B."/>
            <person name="Woyke T."/>
            <person name="Klenk H.P."/>
            <person name="Zhou Y."/>
            <person name="Lilburn T.G."/>
            <person name="Beck B.J."/>
            <person name="De Vos P."/>
            <person name="Vandamme P."/>
            <person name="Eisen J.A."/>
            <person name="Garrity G."/>
            <person name="Hugenholtz P."/>
            <person name="Kyrpides N.C."/>
        </authorList>
    </citation>
    <scope>NUCLEOTIDE SEQUENCE [LARGE SCALE GENOMIC DNA]</scope>
    <source>
        <strain evidence="3 4">CGMCC 1.10821</strain>
    </source>
</reference>
<gene>
    <name evidence="3" type="ORF">IP90_02999</name>
</gene>
<dbReference type="Pfam" id="PF03795">
    <property type="entry name" value="YCII"/>
    <property type="match status" value="1"/>
</dbReference>
<keyword evidence="4" id="KW-1185">Reference proteome</keyword>
<dbReference type="PANTHER" id="PTHR35174:SF3">
    <property type="entry name" value="BLL7171 PROTEIN"/>
    <property type="match status" value="1"/>
</dbReference>
<dbReference type="EMBL" id="VLKN01000008">
    <property type="protein sequence ID" value="TWH99992.1"/>
    <property type="molecule type" value="Genomic_DNA"/>
</dbReference>
<feature type="domain" description="YCII-related" evidence="2">
    <location>
        <begin position="1"/>
        <end position="112"/>
    </location>
</feature>
<dbReference type="OrthoDB" id="9807535at2"/>
<evidence type="ECO:0000313" key="4">
    <source>
        <dbReference type="Proteomes" id="UP000315167"/>
    </source>
</evidence>
<dbReference type="Gene3D" id="3.30.70.1060">
    <property type="entry name" value="Dimeric alpha+beta barrel"/>
    <property type="match status" value="1"/>
</dbReference>
<proteinExistence type="inferred from homology"/>
<evidence type="ECO:0000256" key="1">
    <source>
        <dbReference type="ARBA" id="ARBA00007689"/>
    </source>
</evidence>
<evidence type="ECO:0000259" key="2">
    <source>
        <dbReference type="Pfam" id="PF03795"/>
    </source>
</evidence>
<dbReference type="InterPro" id="IPR005545">
    <property type="entry name" value="YCII"/>
</dbReference>
<sequence length="117" mass="12931">MKYLVLIYDDPPSPDALSEGEVKAMARQCRARTDELQQGGQLLDSRRLEPSHTATCLRVRNGRVAPSDDPSADDAEQLGGVDLIEARDLNDAIRVATRLPWARGGRIELRPLRALPD</sequence>
<comment type="similarity">
    <text evidence="1">Belongs to the YciI family.</text>
</comment>
<dbReference type="AlphaFoldDB" id="A0A562KX78"/>
<organism evidence="3 4">
    <name type="scientific">Luteimonas cucumeris</name>
    <dbReference type="NCBI Taxonomy" id="985012"/>
    <lineage>
        <taxon>Bacteria</taxon>
        <taxon>Pseudomonadati</taxon>
        <taxon>Pseudomonadota</taxon>
        <taxon>Gammaproteobacteria</taxon>
        <taxon>Lysobacterales</taxon>
        <taxon>Lysobacteraceae</taxon>
        <taxon>Luteimonas</taxon>
    </lineage>
</organism>
<accession>A0A562KX78</accession>
<dbReference type="PANTHER" id="PTHR35174">
    <property type="entry name" value="BLL7171 PROTEIN-RELATED"/>
    <property type="match status" value="1"/>
</dbReference>
<evidence type="ECO:0000313" key="3">
    <source>
        <dbReference type="EMBL" id="TWH99992.1"/>
    </source>
</evidence>